<reference evidence="3" key="1">
    <citation type="submission" date="2017-07" db="EMBL/GenBank/DDBJ databases">
        <title>Taro Niue Genome Assembly and Annotation.</title>
        <authorList>
            <person name="Atibalentja N."/>
            <person name="Keating K."/>
            <person name="Fields C.J."/>
        </authorList>
    </citation>
    <scope>NUCLEOTIDE SEQUENCE</scope>
    <source>
        <strain evidence="3">Niue_2</strain>
        <tissue evidence="3">Leaf</tissue>
    </source>
</reference>
<dbReference type="OrthoDB" id="684536at2759"/>
<dbReference type="GO" id="GO:0010150">
    <property type="term" value="P:leaf senescence"/>
    <property type="evidence" value="ECO:0007669"/>
    <property type="project" value="UniProtKB-ARBA"/>
</dbReference>
<dbReference type="EMBL" id="NMUH01002462">
    <property type="protein sequence ID" value="MQM00125.1"/>
    <property type="molecule type" value="Genomic_DNA"/>
</dbReference>
<dbReference type="Pfam" id="PF04520">
    <property type="entry name" value="Senescence_reg"/>
    <property type="match status" value="1"/>
</dbReference>
<evidence type="ECO:0008006" key="5">
    <source>
        <dbReference type="Google" id="ProtNLM"/>
    </source>
</evidence>
<dbReference type="Proteomes" id="UP000652761">
    <property type="component" value="Unassembled WGS sequence"/>
</dbReference>
<sequence length="230" mass="24733">MDASRHHSSPPSERFLGLFSSPPGTLAAASGGAGVELHEDEVLWTGPDLSAPSTPRSAAEASPRAGAMFSSSASSSRSFRRLPEKNFGILAALPVEEKGQAVRNPAFLQRNGASISSASTSPTSSARMIPVIPKPKHVDYSMSVPGGRIHHQSLPVNVPVVPRRQRRGPVEEADEDEGDDEEMLPPHEMVARKNSPLTTFSVLEGVGRTLKGRDLRRVRNAVWRQTGFVD</sequence>
<protein>
    <recommendedName>
        <fullName evidence="5">Senescence regulator</fullName>
    </recommendedName>
</protein>
<gene>
    <name evidence="3" type="ORF">Taro_032855</name>
</gene>
<dbReference type="PANTHER" id="PTHR33083:SF116">
    <property type="entry name" value="OS04G0413900 PROTEIN"/>
    <property type="match status" value="1"/>
</dbReference>
<evidence type="ECO:0000313" key="4">
    <source>
        <dbReference type="Proteomes" id="UP000652761"/>
    </source>
</evidence>
<name>A0A843W561_COLES</name>
<feature type="region of interest" description="Disordered" evidence="2">
    <location>
        <begin position="1"/>
        <end position="21"/>
    </location>
</feature>
<evidence type="ECO:0000256" key="2">
    <source>
        <dbReference type="SAM" id="MobiDB-lite"/>
    </source>
</evidence>
<evidence type="ECO:0000313" key="3">
    <source>
        <dbReference type="EMBL" id="MQM00125.1"/>
    </source>
</evidence>
<comment type="similarity">
    <text evidence="1">Belongs to the senescence regulator S40 family.</text>
</comment>
<dbReference type="AlphaFoldDB" id="A0A843W561"/>
<dbReference type="InterPro" id="IPR007608">
    <property type="entry name" value="Senescence_reg_S40"/>
</dbReference>
<proteinExistence type="inferred from homology"/>
<dbReference type="PANTHER" id="PTHR33083">
    <property type="entry name" value="EXPRESSED PROTEIN"/>
    <property type="match status" value="1"/>
</dbReference>
<comment type="caution">
    <text evidence="3">The sequence shown here is derived from an EMBL/GenBank/DDBJ whole genome shotgun (WGS) entry which is preliminary data.</text>
</comment>
<evidence type="ECO:0000256" key="1">
    <source>
        <dbReference type="ARBA" id="ARBA00034773"/>
    </source>
</evidence>
<accession>A0A843W561</accession>
<keyword evidence="4" id="KW-1185">Reference proteome</keyword>
<organism evidence="3 4">
    <name type="scientific">Colocasia esculenta</name>
    <name type="common">Wild taro</name>
    <name type="synonym">Arum esculentum</name>
    <dbReference type="NCBI Taxonomy" id="4460"/>
    <lineage>
        <taxon>Eukaryota</taxon>
        <taxon>Viridiplantae</taxon>
        <taxon>Streptophyta</taxon>
        <taxon>Embryophyta</taxon>
        <taxon>Tracheophyta</taxon>
        <taxon>Spermatophyta</taxon>
        <taxon>Magnoliopsida</taxon>
        <taxon>Liliopsida</taxon>
        <taxon>Araceae</taxon>
        <taxon>Aroideae</taxon>
        <taxon>Colocasieae</taxon>
        <taxon>Colocasia</taxon>
    </lineage>
</organism>
<feature type="region of interest" description="Disordered" evidence="2">
    <location>
        <begin position="42"/>
        <end position="79"/>
    </location>
</feature>